<dbReference type="EMBL" id="WNXC01000009">
    <property type="protein sequence ID" value="MBB2151379.1"/>
    <property type="molecule type" value="Genomic_DNA"/>
</dbReference>
<feature type="signal peptide" evidence="5">
    <location>
        <begin position="1"/>
        <end position="22"/>
    </location>
</feature>
<evidence type="ECO:0000256" key="4">
    <source>
        <dbReference type="ARBA" id="ARBA00023284"/>
    </source>
</evidence>
<dbReference type="PANTHER" id="PTHR42852:SF6">
    <property type="entry name" value="THIOL:DISULFIDE INTERCHANGE PROTEIN DSBE"/>
    <property type="match status" value="1"/>
</dbReference>
<proteinExistence type="predicted"/>
<keyword evidence="4" id="KW-0676">Redox-active center</keyword>
<dbReference type="RefSeq" id="WP_182961160.1">
    <property type="nucleotide sequence ID" value="NZ_WNXC01000009.1"/>
</dbReference>
<evidence type="ECO:0000256" key="1">
    <source>
        <dbReference type="ARBA" id="ARBA00004196"/>
    </source>
</evidence>
<keyword evidence="8" id="KW-1185">Reference proteome</keyword>
<protein>
    <submittedName>
        <fullName evidence="7">Redoxin domain-containing protein</fullName>
    </submittedName>
</protein>
<feature type="chain" id="PRO_5045950203" evidence="5">
    <location>
        <begin position="23"/>
        <end position="451"/>
    </location>
</feature>
<dbReference type="Gene3D" id="3.40.30.10">
    <property type="entry name" value="Glutaredoxin"/>
    <property type="match status" value="1"/>
</dbReference>
<keyword evidence="3" id="KW-1015">Disulfide bond</keyword>
<dbReference type="InterPro" id="IPR013766">
    <property type="entry name" value="Thioredoxin_domain"/>
</dbReference>
<keyword evidence="2" id="KW-0201">Cytochrome c-type biogenesis</keyword>
<evidence type="ECO:0000313" key="7">
    <source>
        <dbReference type="EMBL" id="MBB2151379.1"/>
    </source>
</evidence>
<dbReference type="PROSITE" id="PS00194">
    <property type="entry name" value="THIOREDOXIN_1"/>
    <property type="match status" value="1"/>
</dbReference>
<dbReference type="InterPro" id="IPR013740">
    <property type="entry name" value="Redoxin"/>
</dbReference>
<evidence type="ECO:0000256" key="5">
    <source>
        <dbReference type="SAM" id="SignalP"/>
    </source>
</evidence>
<evidence type="ECO:0000256" key="3">
    <source>
        <dbReference type="ARBA" id="ARBA00023157"/>
    </source>
</evidence>
<feature type="domain" description="Thioredoxin" evidence="6">
    <location>
        <begin position="306"/>
        <end position="451"/>
    </location>
</feature>
<name>A0ABR6F2Y7_9SPHI</name>
<reference evidence="7 8" key="1">
    <citation type="submission" date="2019-11" db="EMBL/GenBank/DDBJ databases">
        <title>Description of Pedobacter sp. LMG 31462T.</title>
        <authorList>
            <person name="Carlier A."/>
            <person name="Qi S."/>
            <person name="Vandamme P."/>
        </authorList>
    </citation>
    <scope>NUCLEOTIDE SEQUENCE [LARGE SCALE GENOMIC DNA]</scope>
    <source>
        <strain evidence="7 8">LMG 31462</strain>
    </source>
</reference>
<dbReference type="PROSITE" id="PS51352">
    <property type="entry name" value="THIOREDOXIN_2"/>
    <property type="match status" value="1"/>
</dbReference>
<evidence type="ECO:0000259" key="6">
    <source>
        <dbReference type="PROSITE" id="PS51352"/>
    </source>
</evidence>
<gene>
    <name evidence="7" type="ORF">GM920_20935</name>
</gene>
<dbReference type="CDD" id="cd02966">
    <property type="entry name" value="TlpA_like_family"/>
    <property type="match status" value="1"/>
</dbReference>
<keyword evidence="5" id="KW-0732">Signal</keyword>
<dbReference type="PANTHER" id="PTHR42852">
    <property type="entry name" value="THIOL:DISULFIDE INTERCHANGE PROTEIN DSBE"/>
    <property type="match status" value="1"/>
</dbReference>
<comment type="subcellular location">
    <subcellularLocation>
        <location evidence="1">Cell envelope</location>
    </subcellularLocation>
</comment>
<dbReference type="SUPFAM" id="SSF52833">
    <property type="entry name" value="Thioredoxin-like"/>
    <property type="match status" value="1"/>
</dbReference>
<dbReference type="InterPro" id="IPR017937">
    <property type="entry name" value="Thioredoxin_CS"/>
</dbReference>
<dbReference type="InterPro" id="IPR050553">
    <property type="entry name" value="Thioredoxin_ResA/DsbE_sf"/>
</dbReference>
<sequence length="451" mass="51184">MKKITLIITGLLFSLCSSAQMAQIWGTVKSDGFDDKDITLYAIKNGETEEITKTRLAKDGSFGFLFNPEKEGMYAIGWGEFIRGKYPVYLKKGDKAQVAINTRTFDFIGQQTPENTVLYKWVKMSESMRYNAFHSMQPPKEFFPTLEVLATKAEAFKKTIQTKNPVFNKSMKAIVGYDLDLYALNFMVVPRGVFLTKEQLSPYYSTIVSPTKFQSLEVLGMLHGKRFLELYANFAIPGRGTTDQKLLAFNNDAVKGAYVLNDVNGMSGIKNYTAYQNFMNKYGQYFSTADQKLMVEELGTKLYSMEKGPKPAINFTYPDQNGKVVSLSDFKGKVVIVDVWATWCAPCKQQIPYLKKMEEEFKGKDVAFISVTVDYEKDKQKWLDMIKEMNLGGTQMFAAGWSKITKDYAISSVPRFMMFDKKGNVVSVDAPRPSNPKLKEMLEKELLKGNE</sequence>
<evidence type="ECO:0000313" key="8">
    <source>
        <dbReference type="Proteomes" id="UP000636110"/>
    </source>
</evidence>
<evidence type="ECO:0000256" key="2">
    <source>
        <dbReference type="ARBA" id="ARBA00022748"/>
    </source>
</evidence>
<dbReference type="Pfam" id="PF08534">
    <property type="entry name" value="Redoxin"/>
    <property type="match status" value="1"/>
</dbReference>
<comment type="caution">
    <text evidence="7">The sequence shown here is derived from an EMBL/GenBank/DDBJ whole genome shotgun (WGS) entry which is preliminary data.</text>
</comment>
<dbReference type="InterPro" id="IPR036249">
    <property type="entry name" value="Thioredoxin-like_sf"/>
</dbReference>
<accession>A0ABR6F2Y7</accession>
<organism evidence="7 8">
    <name type="scientific">Pedobacter gandavensis</name>
    <dbReference type="NCBI Taxonomy" id="2679963"/>
    <lineage>
        <taxon>Bacteria</taxon>
        <taxon>Pseudomonadati</taxon>
        <taxon>Bacteroidota</taxon>
        <taxon>Sphingobacteriia</taxon>
        <taxon>Sphingobacteriales</taxon>
        <taxon>Sphingobacteriaceae</taxon>
        <taxon>Pedobacter</taxon>
    </lineage>
</organism>
<dbReference type="Proteomes" id="UP000636110">
    <property type="component" value="Unassembled WGS sequence"/>
</dbReference>